<organism evidence="1 2">
    <name type="scientific">Paenibacillus tritici</name>
    <dbReference type="NCBI Taxonomy" id="1873425"/>
    <lineage>
        <taxon>Bacteria</taxon>
        <taxon>Bacillati</taxon>
        <taxon>Bacillota</taxon>
        <taxon>Bacilli</taxon>
        <taxon>Bacillales</taxon>
        <taxon>Paenibacillaceae</taxon>
        <taxon>Paenibacillus</taxon>
    </lineage>
</organism>
<keyword evidence="2" id="KW-1185">Reference proteome</keyword>
<comment type="caution">
    <text evidence="1">The sequence shown here is derived from an EMBL/GenBank/DDBJ whole genome shotgun (WGS) entry which is preliminary data.</text>
</comment>
<sequence>MASVLKGIWHFFIPRERTLIYTTFDQGQYFRVKSRLSAAGVPHRSKINGGMSATTQRAAFGGKATVQHELYVHKEDEHKALQAIH</sequence>
<dbReference type="Proteomes" id="UP000711047">
    <property type="component" value="Unassembled WGS sequence"/>
</dbReference>
<evidence type="ECO:0008006" key="3">
    <source>
        <dbReference type="Google" id="ProtNLM"/>
    </source>
</evidence>
<evidence type="ECO:0000313" key="2">
    <source>
        <dbReference type="Proteomes" id="UP000711047"/>
    </source>
</evidence>
<reference evidence="1 2" key="1">
    <citation type="submission" date="2020-05" db="EMBL/GenBank/DDBJ databases">
        <title>Paenibacillus glebae, sp. nov., Paenibacillus humi sp. nov., Paenibacillus pedi sp. nov., Paenibacillus terrestris sp. nov. and Paenibacillus terricola sp. nov., isolated from a forest top soil sample.</title>
        <authorList>
            <person name="Qi S."/>
            <person name="Carlier A."/>
            <person name="Cnockaert M."/>
            <person name="Vandamme P."/>
        </authorList>
    </citation>
    <scope>NUCLEOTIDE SEQUENCE [LARGE SCALE GENOMIC DNA]</scope>
    <source>
        <strain evidence="1 2">LMG 29502</strain>
    </source>
</reference>
<dbReference type="RefSeq" id="WP_173129476.1">
    <property type="nucleotide sequence ID" value="NZ_JABMKX010000003.1"/>
</dbReference>
<proteinExistence type="predicted"/>
<dbReference type="EMBL" id="JABMKX010000003">
    <property type="protein sequence ID" value="NQX44950.1"/>
    <property type="molecule type" value="Genomic_DNA"/>
</dbReference>
<name>A0ABX2DKG5_9BACL</name>
<gene>
    <name evidence="1" type="ORF">HQN87_06380</name>
</gene>
<accession>A0ABX2DKG5</accession>
<protein>
    <recommendedName>
        <fullName evidence="3">DUF2007 domain-containing protein</fullName>
    </recommendedName>
</protein>
<evidence type="ECO:0000313" key="1">
    <source>
        <dbReference type="EMBL" id="NQX44950.1"/>
    </source>
</evidence>